<proteinExistence type="predicted"/>
<evidence type="ECO:0000259" key="1">
    <source>
        <dbReference type="Pfam" id="PF13460"/>
    </source>
</evidence>
<dbReference type="Gene3D" id="3.40.50.720">
    <property type="entry name" value="NAD(P)-binding Rossmann-like Domain"/>
    <property type="match status" value="1"/>
</dbReference>
<feature type="domain" description="NAD(P)-binding" evidence="1">
    <location>
        <begin position="16"/>
        <end position="128"/>
    </location>
</feature>
<dbReference type="Proteomes" id="UP001218362">
    <property type="component" value="Chromosome"/>
</dbReference>
<sequence>MTSQASLDGKLVVLIGGSGFLGTHVAQALLARGARLRVASRHPERAFRLRPLANLGQIQFARVDVTRPASVAAAMAGADAAVYLVGAFKGDLQALQADGAGIAAQAAAAAGAQAFAYVSAIGADADSDISYARSKADGERQVLGAFPGATILRPSTLFGEDDKFINLFAGLIGALPVLPVFGAQAKLQPLWVDDAAEAIAGALADPAQHGGKTYEIAGPEPITMGALNRMIAAGQQRSPLFIELPDGASALFAALPLTPMNRDQWHLLKAGSTPSGKYPGLKAFGIVPKPVELFLDRWMVRFRKHGRFGVKISAAR</sequence>
<dbReference type="PANTHER" id="PTHR12126:SF11">
    <property type="entry name" value="NADH DEHYDROGENASE [UBIQUINONE] 1 ALPHA SUBCOMPLEX SUBUNIT 9, MITOCHONDRIAL"/>
    <property type="match status" value="1"/>
</dbReference>
<dbReference type="InterPro" id="IPR016040">
    <property type="entry name" value="NAD(P)-bd_dom"/>
</dbReference>
<dbReference type="GO" id="GO:0044877">
    <property type="term" value="F:protein-containing complex binding"/>
    <property type="evidence" value="ECO:0007669"/>
    <property type="project" value="TreeGrafter"/>
</dbReference>
<reference evidence="2" key="1">
    <citation type="submission" date="2023-03" db="EMBL/GenBank/DDBJ databases">
        <title>Andean soil-derived lignocellulolytic bacterial consortium as a source of novel taxa and putative plastic-active enzymes.</title>
        <authorList>
            <person name="Diaz-Garcia L."/>
            <person name="Chuvochina M."/>
            <person name="Feuerriegel G."/>
            <person name="Bunk B."/>
            <person name="Sproer C."/>
            <person name="Streit W.R."/>
            <person name="Rodriguez L.M."/>
            <person name="Overmann J."/>
            <person name="Jimenez D.J."/>
        </authorList>
    </citation>
    <scope>NUCLEOTIDE SEQUENCE</scope>
    <source>
        <strain evidence="2">MAG 26</strain>
    </source>
</reference>
<gene>
    <name evidence="2" type="ORF">P0Y56_12170</name>
</gene>
<dbReference type="EMBL" id="CP119316">
    <property type="protein sequence ID" value="WEK45781.1"/>
    <property type="molecule type" value="Genomic_DNA"/>
</dbReference>
<organism evidence="2 3">
    <name type="scientific">Candidatus Andeanibacterium colombiense</name>
    <dbReference type="NCBI Taxonomy" id="3121345"/>
    <lineage>
        <taxon>Bacteria</taxon>
        <taxon>Pseudomonadati</taxon>
        <taxon>Pseudomonadota</taxon>
        <taxon>Alphaproteobacteria</taxon>
        <taxon>Sphingomonadales</taxon>
        <taxon>Sphingomonadaceae</taxon>
        <taxon>Candidatus Andeanibacterium</taxon>
    </lineage>
</organism>
<dbReference type="PANTHER" id="PTHR12126">
    <property type="entry name" value="NADH-UBIQUINONE OXIDOREDUCTASE 39 KDA SUBUNIT-RELATED"/>
    <property type="match status" value="1"/>
</dbReference>
<protein>
    <submittedName>
        <fullName evidence="2">NAD(P)H-binding protein</fullName>
    </submittedName>
</protein>
<dbReference type="InterPro" id="IPR036291">
    <property type="entry name" value="NAD(P)-bd_dom_sf"/>
</dbReference>
<dbReference type="InterPro" id="IPR051207">
    <property type="entry name" value="ComplexI_NDUFA9_subunit"/>
</dbReference>
<dbReference type="Pfam" id="PF13460">
    <property type="entry name" value="NAD_binding_10"/>
    <property type="match status" value="1"/>
</dbReference>
<evidence type="ECO:0000313" key="3">
    <source>
        <dbReference type="Proteomes" id="UP001218362"/>
    </source>
</evidence>
<name>A0AAJ5X535_9SPHN</name>
<evidence type="ECO:0000313" key="2">
    <source>
        <dbReference type="EMBL" id="WEK45781.1"/>
    </source>
</evidence>
<accession>A0AAJ5X535</accession>
<dbReference type="AlphaFoldDB" id="A0AAJ5X535"/>
<dbReference type="KEGG" id="acob:P0Y56_12170"/>
<dbReference type="SUPFAM" id="SSF51735">
    <property type="entry name" value="NAD(P)-binding Rossmann-fold domains"/>
    <property type="match status" value="1"/>
</dbReference>